<reference evidence="1 2" key="1">
    <citation type="submission" date="2020-08" db="EMBL/GenBank/DDBJ databases">
        <title>A Genomic Blueprint of the Chicken Gut Microbiome.</title>
        <authorList>
            <person name="Gilroy R."/>
            <person name="Ravi A."/>
            <person name="Getino M."/>
            <person name="Pursley I."/>
            <person name="Horton D.L."/>
            <person name="Alikhan N.-F."/>
            <person name="Baker D."/>
            <person name="Gharbi K."/>
            <person name="Hall N."/>
            <person name="Watson M."/>
            <person name="Adriaenssens E.M."/>
            <person name="Foster-Nyarko E."/>
            <person name="Jarju S."/>
            <person name="Secka A."/>
            <person name="Antonio M."/>
            <person name="Oren A."/>
            <person name="Chaudhuri R."/>
            <person name="La Ragione R.M."/>
            <person name="Hildebrand F."/>
            <person name="Pallen M.J."/>
        </authorList>
    </citation>
    <scope>NUCLEOTIDE SEQUENCE [LARGE SCALE GENOMIC DNA]</scope>
    <source>
        <strain evidence="1 2">Sa2BUA9</strain>
    </source>
</reference>
<organism evidence="1 2">
    <name type="scientific">Psychrobacillus faecigallinarum</name>
    <dbReference type="NCBI Taxonomy" id="2762235"/>
    <lineage>
        <taxon>Bacteria</taxon>
        <taxon>Bacillati</taxon>
        <taxon>Bacillota</taxon>
        <taxon>Bacilli</taxon>
        <taxon>Bacillales</taxon>
        <taxon>Bacillaceae</taxon>
        <taxon>Psychrobacillus</taxon>
    </lineage>
</organism>
<accession>A0ABR8RDQ2</accession>
<name>A0ABR8RDQ2_9BACI</name>
<protein>
    <submittedName>
        <fullName evidence="1">Uncharacterized protein</fullName>
    </submittedName>
</protein>
<evidence type="ECO:0000313" key="2">
    <source>
        <dbReference type="Proteomes" id="UP000640786"/>
    </source>
</evidence>
<dbReference type="RefSeq" id="WP_191697710.1">
    <property type="nucleotide sequence ID" value="NZ_JACSQO010000010.1"/>
</dbReference>
<keyword evidence="2" id="KW-1185">Reference proteome</keyword>
<sequence>MMIRMIKKNGKETLYWQAWNYKFPLSILTGTLGKEGIEERPSLRFWESPKKIVKKLAKEKANLGYEFVNDKDMNKLVVQYRYEEADEAQFEATEKKCFDVEDIIEEALLFTGNGDVSGLEVGAGAGTITIFVVDVEIGFNTIWKKLSEHELTEGVEIAYEQEQDSYVSLYPEDAEFQLV</sequence>
<dbReference type="Proteomes" id="UP000640786">
    <property type="component" value="Unassembled WGS sequence"/>
</dbReference>
<dbReference type="EMBL" id="JACSQO010000010">
    <property type="protein sequence ID" value="MBD7945792.1"/>
    <property type="molecule type" value="Genomic_DNA"/>
</dbReference>
<evidence type="ECO:0000313" key="1">
    <source>
        <dbReference type="EMBL" id="MBD7945792.1"/>
    </source>
</evidence>
<proteinExistence type="predicted"/>
<comment type="caution">
    <text evidence="1">The sequence shown here is derived from an EMBL/GenBank/DDBJ whole genome shotgun (WGS) entry which is preliminary data.</text>
</comment>
<gene>
    <name evidence="1" type="ORF">H9650_16910</name>
</gene>